<evidence type="ECO:0000256" key="3">
    <source>
        <dbReference type="ARBA" id="ARBA00018111"/>
    </source>
</evidence>
<dbReference type="InterPro" id="IPR036390">
    <property type="entry name" value="WH_DNA-bd_sf"/>
</dbReference>
<dbReference type="SUPFAM" id="SSF46785">
    <property type="entry name" value="Winged helix' DNA-binding domain"/>
    <property type="match status" value="1"/>
</dbReference>
<evidence type="ECO:0000259" key="7">
    <source>
        <dbReference type="Pfam" id="PF21981"/>
    </source>
</evidence>
<reference evidence="9" key="1">
    <citation type="submission" date="2020-11" db="EMBL/GenBank/DDBJ databases">
        <title>Halonatronomonas betainensis gen. nov., sp. nov. a novel haloalkaliphilic representative of the family Halanaerobiacae capable of betaine degradation.</title>
        <authorList>
            <person name="Boltyanskaya Y."/>
            <person name="Kevbrin V."/>
            <person name="Detkova E."/>
            <person name="Grouzdev D.S."/>
            <person name="Koziaeva V."/>
            <person name="Zhilina T."/>
        </authorList>
    </citation>
    <scope>NUCLEOTIDE SEQUENCE</scope>
    <source>
        <strain evidence="9">Z-7014</strain>
    </source>
</reference>
<dbReference type="RefSeq" id="WP_270454672.1">
    <property type="nucleotide sequence ID" value="NZ_JADPIE010000006.1"/>
</dbReference>
<keyword evidence="10" id="KW-1185">Reference proteome</keyword>
<proteinExistence type="inferred from homology"/>
<organism evidence="9 10">
    <name type="scientific">Halonatronomonas betaini</name>
    <dbReference type="NCBI Taxonomy" id="2778430"/>
    <lineage>
        <taxon>Bacteria</taxon>
        <taxon>Bacillati</taxon>
        <taxon>Bacillota</taxon>
        <taxon>Clostridia</taxon>
        <taxon>Halanaerobiales</taxon>
        <taxon>Halarsenatibacteraceae</taxon>
        <taxon>Halonatronomonas</taxon>
    </lineage>
</organism>
<dbReference type="InterPro" id="IPR053925">
    <property type="entry name" value="RecX_HTH_3rd"/>
</dbReference>
<dbReference type="PANTHER" id="PTHR33602:SF1">
    <property type="entry name" value="REGULATORY PROTEIN RECX FAMILY PROTEIN"/>
    <property type="match status" value="1"/>
</dbReference>
<gene>
    <name evidence="5" type="primary">recX</name>
    <name evidence="9" type="ORF">I0Q91_11310</name>
</gene>
<dbReference type="EMBL" id="JADPIE010000006">
    <property type="protein sequence ID" value="MBF8437674.1"/>
    <property type="molecule type" value="Genomic_DNA"/>
</dbReference>
<evidence type="ECO:0000259" key="6">
    <source>
        <dbReference type="Pfam" id="PF02631"/>
    </source>
</evidence>
<evidence type="ECO:0000256" key="5">
    <source>
        <dbReference type="HAMAP-Rule" id="MF_01114"/>
    </source>
</evidence>
<evidence type="ECO:0000313" key="10">
    <source>
        <dbReference type="Proteomes" id="UP000621436"/>
    </source>
</evidence>
<dbReference type="HAMAP" id="MF_01114">
    <property type="entry name" value="RecX"/>
    <property type="match status" value="1"/>
</dbReference>
<evidence type="ECO:0000256" key="1">
    <source>
        <dbReference type="ARBA" id="ARBA00004496"/>
    </source>
</evidence>
<dbReference type="Pfam" id="PF21981">
    <property type="entry name" value="RecX_HTH3"/>
    <property type="match status" value="1"/>
</dbReference>
<dbReference type="Proteomes" id="UP000621436">
    <property type="component" value="Unassembled WGS sequence"/>
</dbReference>
<keyword evidence="4 5" id="KW-0963">Cytoplasm</keyword>
<dbReference type="InterPro" id="IPR003783">
    <property type="entry name" value="Regulatory_RecX"/>
</dbReference>
<evidence type="ECO:0000313" key="9">
    <source>
        <dbReference type="EMBL" id="MBF8437674.1"/>
    </source>
</evidence>
<dbReference type="GO" id="GO:0005737">
    <property type="term" value="C:cytoplasm"/>
    <property type="evidence" value="ECO:0007669"/>
    <property type="project" value="UniProtKB-SubCell"/>
</dbReference>
<feature type="domain" description="RecX second three-helical" evidence="6">
    <location>
        <begin position="58"/>
        <end position="96"/>
    </location>
</feature>
<dbReference type="InterPro" id="IPR036388">
    <property type="entry name" value="WH-like_DNA-bd_sf"/>
</dbReference>
<sequence length="160" mass="19546">MKMKNKEEQSEIRNKVFKYLARREHSRYELYKKLNRKDYDRNNINQILDELEGKDYINDERFARSWIKSRLRLKPRGPRLIKKELAQKGVSKSLQDRLIFELVTEEKELEMAEKLSRKWLKKKRDNENLDKKLYRYLSNKGFSGNISMTILDNFREKNLL</sequence>
<comment type="similarity">
    <text evidence="2 5">Belongs to the RecX family.</text>
</comment>
<comment type="subcellular location">
    <subcellularLocation>
        <location evidence="1 5">Cytoplasm</location>
    </subcellularLocation>
</comment>
<feature type="domain" description="RecX third three-helical" evidence="7">
    <location>
        <begin position="106"/>
        <end position="146"/>
    </location>
</feature>
<dbReference type="Gene3D" id="1.10.10.10">
    <property type="entry name" value="Winged helix-like DNA-binding domain superfamily/Winged helix DNA-binding domain"/>
    <property type="match status" value="3"/>
</dbReference>
<dbReference type="Pfam" id="PF02631">
    <property type="entry name" value="RecX_HTH2"/>
    <property type="match status" value="1"/>
</dbReference>
<dbReference type="PANTHER" id="PTHR33602">
    <property type="entry name" value="REGULATORY PROTEIN RECX FAMILY PROTEIN"/>
    <property type="match status" value="1"/>
</dbReference>
<dbReference type="InterPro" id="IPR053924">
    <property type="entry name" value="RecX_HTH_2nd"/>
</dbReference>
<dbReference type="InterPro" id="IPR053926">
    <property type="entry name" value="RecX_HTH_1st"/>
</dbReference>
<evidence type="ECO:0000256" key="2">
    <source>
        <dbReference type="ARBA" id="ARBA00009695"/>
    </source>
</evidence>
<dbReference type="GO" id="GO:0006282">
    <property type="term" value="P:regulation of DNA repair"/>
    <property type="evidence" value="ECO:0007669"/>
    <property type="project" value="UniProtKB-UniRule"/>
</dbReference>
<comment type="function">
    <text evidence="5">Modulates RecA activity.</text>
</comment>
<feature type="domain" description="RecX first three-helical" evidence="8">
    <location>
        <begin position="13"/>
        <end position="51"/>
    </location>
</feature>
<name>A0A931AT51_9FIRM</name>
<comment type="caution">
    <text evidence="9">The sequence shown here is derived from an EMBL/GenBank/DDBJ whole genome shotgun (WGS) entry which is preliminary data.</text>
</comment>
<evidence type="ECO:0000259" key="8">
    <source>
        <dbReference type="Pfam" id="PF21982"/>
    </source>
</evidence>
<protein>
    <recommendedName>
        <fullName evidence="3 5">Regulatory protein RecX</fullName>
    </recommendedName>
</protein>
<evidence type="ECO:0000256" key="4">
    <source>
        <dbReference type="ARBA" id="ARBA00022490"/>
    </source>
</evidence>
<dbReference type="Pfam" id="PF21982">
    <property type="entry name" value="RecX_HTH1"/>
    <property type="match status" value="1"/>
</dbReference>
<dbReference type="AlphaFoldDB" id="A0A931AT51"/>
<accession>A0A931AT51</accession>